<organism evidence="1 2">
    <name type="scientific">Blastococcus mobilis</name>
    <dbReference type="NCBI Taxonomy" id="1938746"/>
    <lineage>
        <taxon>Bacteria</taxon>
        <taxon>Bacillati</taxon>
        <taxon>Actinomycetota</taxon>
        <taxon>Actinomycetes</taxon>
        <taxon>Geodermatophilales</taxon>
        <taxon>Geodermatophilaceae</taxon>
        <taxon>Blastococcus</taxon>
    </lineage>
</organism>
<keyword evidence="2" id="KW-1185">Reference proteome</keyword>
<evidence type="ECO:0000313" key="1">
    <source>
        <dbReference type="EMBL" id="SNR23289.1"/>
    </source>
</evidence>
<gene>
    <name evidence="1" type="ORF">SAMN06272737_10175</name>
</gene>
<dbReference type="EMBL" id="FZNO01000001">
    <property type="protein sequence ID" value="SNR23289.1"/>
    <property type="molecule type" value="Genomic_DNA"/>
</dbReference>
<name>A0A238UPS9_9ACTN</name>
<sequence>MTRVSGGTLRLGSVVGDCVATLFGPGQSVGEAP</sequence>
<dbReference type="Proteomes" id="UP000198403">
    <property type="component" value="Unassembled WGS sequence"/>
</dbReference>
<accession>A0A238UPS9</accession>
<proteinExistence type="predicted"/>
<reference evidence="1 2" key="1">
    <citation type="submission" date="2017-06" db="EMBL/GenBank/DDBJ databases">
        <authorList>
            <person name="Kim H.J."/>
            <person name="Triplett B.A."/>
        </authorList>
    </citation>
    <scope>NUCLEOTIDE SEQUENCE [LARGE SCALE GENOMIC DNA]</scope>
    <source>
        <strain evidence="1 2">DSM 44272</strain>
    </source>
</reference>
<protein>
    <submittedName>
        <fullName evidence="1">Uncharacterized protein</fullName>
    </submittedName>
</protein>
<dbReference type="AlphaFoldDB" id="A0A238UPS9"/>
<evidence type="ECO:0000313" key="2">
    <source>
        <dbReference type="Proteomes" id="UP000198403"/>
    </source>
</evidence>